<dbReference type="OMA" id="HNITDIR"/>
<sequence length="1450" mass="161881">FFRWEEELAKRMSLESTVETLQENAQEAEALQEELHEKIERLKAELVVFKGLMSDPMTDLDTKIQEKAMKVDMDICRRIDITAKLCDVAQQRNSEDVSKIFQVASKKKERKLTSDDDLSEQDGDNSRLSDDEVSCSLNITDEMKRMFNQLRETFDFDDDCDSLTWEENEDTLLLWEDFTNCNPSIDLPGEQEENLGNLIHETESFFKTRDQEYQETIGQIELELATAKSDMNRHLHEYMEMCSMKRGLDVQMETCRRLIKGTSDRNSPSPSSVASSDSGNTDEMQDEFDREVDAEPMVRLQMQNSVRKYGSDANIRKTALIFSEGEMSRSLLKFLWRTQWLRWQHRSAVEVTNEPILEFKQGSPERAALQKALADLKGKTEAIPCVVGGEEVWTSDVRYQLSPFNHSHKVAKYCYADKDLLNKAIDAALAVRKEWDLKPVQDRAQIFFKAADMLSGPRRAEVLAKTMIGQFSKSQQAPVVSTQRDRAVKTREGRGLGGKRITQLQMGKTVIQAEIDAAAELIDFFRFNAKYALELETSQPISVPSSTNSMVYRGLEGFVAAVSPFNFTAIGGNLAGTPALMGNVVLWKPSDTAVLSSFAVYRILLEAGLPPNVIQFVPADGPVFGDTVMRSEHFCGLNFTGSVPTFKRLWKQASENVDRYRTFPRLAGECGGKNFHFVHSSADVPSVVSGTLRSAFEYGGQKCSACSRLYAPDVLWPQIKAKLLEEHGKIKVGDPAQDFGTFFSAVIDDKSFARIKKWIQHAKASPNLSILAGGTCDDAVGYFVQPCIVESKDPKDPIMEEEIFGPVLTVYVYPEKQYKEILQLIDTTSPYGLTGAVFAQEKSVIQEARDILRNAAGNFYINDKSTGAVVAQQPFGGSRASGESAPCWGTCPHFYMDSPDAKCPCVTSLMVLFEKEGKETQYSDFHLPGDYLLGGLFSLHAETMSSPHLSHSVVPTCQAFVPGEGGGNGIHVPFGQSTGLRLNTMLLPVIWAHYAPGSNGLPGLPGAPYSGKNLGPSPEAYKLKISGYSYLRAMRFAVEQINNSSTLLPGVSLGYEMVDVCYFTNSIHPILYFLSNQHAVVPLHSNYTHYLPRVLAVIGPDSSQAAVTVAHILSLFLVPQISYTATTDTLNSHETFPAVFRATSGMEQQIVAMLLLLRKFKWNWINVLYSDDDYGRQNLKLLRARARGICVALQDIIPVPRSSQLLPQDLEVKIQAIVRNVIASTANVVIVLSLEMTLPFFFQEAIRQNASDLVWIASEAWAIEPTLHNITDIRRVGTILGVAAKEFSIPGFGDFRVGQAKGTNWQPGDQNTCNQECDQCIRAARAADQSLRAQGERIDFNVYSSVYIVALPLHRLLGCNATGCHKRPVYPWPVWLAPEVSRVNFSLLEKRINFGEKGDTPNGFEIIQWQWDQPNSPFKKIASYSTKNRQMQFVTSNISWHTPNNTASSL</sequence>
<evidence type="ECO:0000256" key="14">
    <source>
        <dbReference type="ARBA" id="ARBA00023027"/>
    </source>
</evidence>
<evidence type="ECO:0000256" key="8">
    <source>
        <dbReference type="ARBA" id="ARBA00022692"/>
    </source>
</evidence>
<dbReference type="EMBL" id="AGCU01032984">
    <property type="status" value="NOT_ANNOTATED_CDS"/>
    <property type="molecule type" value="Genomic_DNA"/>
</dbReference>
<dbReference type="InterPro" id="IPR016162">
    <property type="entry name" value="Ald_DH_N"/>
</dbReference>
<dbReference type="eggNOG" id="KOG2455">
    <property type="taxonomic scope" value="Eukaryota"/>
</dbReference>
<reference evidence="32" key="2">
    <citation type="journal article" date="2013" name="Nat. Genet.">
        <title>The draft genomes of soft-shell turtle and green sea turtle yield insights into the development and evolution of the turtle-specific body plan.</title>
        <authorList>
            <person name="Wang Z."/>
            <person name="Pascual-Anaya J."/>
            <person name="Zadissa A."/>
            <person name="Li W."/>
            <person name="Niimura Y."/>
            <person name="Huang Z."/>
            <person name="Li C."/>
            <person name="White S."/>
            <person name="Xiong Z."/>
            <person name="Fang D."/>
            <person name="Wang B."/>
            <person name="Ming Y."/>
            <person name="Chen Y."/>
            <person name="Zheng Y."/>
            <person name="Kuraku S."/>
            <person name="Pignatelli M."/>
            <person name="Herrero J."/>
            <person name="Beal K."/>
            <person name="Nozawa M."/>
            <person name="Li Q."/>
            <person name="Wang J."/>
            <person name="Zhang H."/>
            <person name="Yu L."/>
            <person name="Shigenobu S."/>
            <person name="Wang J."/>
            <person name="Liu J."/>
            <person name="Flicek P."/>
            <person name="Searle S."/>
            <person name="Wang J."/>
            <person name="Kuratani S."/>
            <person name="Yin Y."/>
            <person name="Aken B."/>
            <person name="Zhang G."/>
            <person name="Irie N."/>
        </authorList>
    </citation>
    <scope>NUCLEOTIDE SEQUENCE [LARGE SCALE GENOMIC DNA]</scope>
    <source>
        <strain evidence="32">Daiwa-1</strain>
    </source>
</reference>
<evidence type="ECO:0000259" key="30">
    <source>
        <dbReference type="PROSITE" id="PS51842"/>
    </source>
</evidence>
<evidence type="ECO:0000256" key="10">
    <source>
        <dbReference type="ARBA" id="ARBA00022754"/>
    </source>
</evidence>
<feature type="active site" evidence="26">
    <location>
        <position position="669"/>
    </location>
</feature>
<dbReference type="Gene3D" id="3.40.605.10">
    <property type="entry name" value="Aldehyde Dehydrogenase, Chain A, domain 1"/>
    <property type="match status" value="2"/>
</dbReference>
<protein>
    <recommendedName>
        <fullName evidence="6">Delta-1-pyrroline-5-carboxylate dehydrogenase, mitochondrial</fullName>
        <ecNumber evidence="5">1.2.1.88</ecNumber>
    </recommendedName>
    <alternativeName>
        <fullName evidence="23">Aldehyde dehydrogenase family 4 member A1</fullName>
    </alternativeName>
    <alternativeName>
        <fullName evidence="24">L-glutamate gamma-semialdehyde dehydrogenase</fullName>
    </alternativeName>
</protein>
<feature type="region of interest" description="Disordered" evidence="29">
    <location>
        <begin position="111"/>
        <end position="131"/>
    </location>
</feature>
<evidence type="ECO:0000256" key="27">
    <source>
        <dbReference type="RuleBase" id="RU003345"/>
    </source>
</evidence>
<organism evidence="31 32">
    <name type="scientific">Pelodiscus sinensis</name>
    <name type="common">Chinese softshell turtle</name>
    <name type="synonym">Trionyx sinensis</name>
    <dbReference type="NCBI Taxonomy" id="13735"/>
    <lineage>
        <taxon>Eukaryota</taxon>
        <taxon>Metazoa</taxon>
        <taxon>Chordata</taxon>
        <taxon>Craniata</taxon>
        <taxon>Vertebrata</taxon>
        <taxon>Euteleostomi</taxon>
        <taxon>Archelosauria</taxon>
        <taxon>Testudinata</taxon>
        <taxon>Testudines</taxon>
        <taxon>Cryptodira</taxon>
        <taxon>Trionychia</taxon>
        <taxon>Trionychidae</taxon>
        <taxon>Pelodiscus</taxon>
    </lineage>
</organism>
<reference evidence="32" key="1">
    <citation type="submission" date="2011-10" db="EMBL/GenBank/DDBJ databases">
        <authorList>
            <consortium name="Soft-shell Turtle Genome Consortium"/>
        </authorList>
    </citation>
    <scope>NUCLEOTIDE SEQUENCE [LARGE SCALE GENOMIC DNA]</scope>
    <source>
        <strain evidence="32">Daiwa-1</strain>
    </source>
</reference>
<comment type="pathway">
    <text evidence="3">Amino-acid degradation; L-proline degradation into L-glutamate; L-glutamate from L-proline: step 2/2.</text>
</comment>
<dbReference type="HOGENOM" id="CLU_004678_0_0_1"/>
<dbReference type="InterPro" id="IPR039008">
    <property type="entry name" value="IF_rod_dom"/>
</dbReference>
<dbReference type="EMBL" id="AGCU01032985">
    <property type="status" value="NOT_ANNOTATED_CDS"/>
    <property type="molecule type" value="Genomic_DNA"/>
</dbReference>
<keyword evidence="21" id="KW-0325">Glycoprotein</keyword>
<dbReference type="GO" id="GO:0005759">
    <property type="term" value="C:mitochondrial matrix"/>
    <property type="evidence" value="ECO:0007669"/>
    <property type="project" value="UniProtKB-SubCell"/>
</dbReference>
<dbReference type="Gene3D" id="3.40.309.10">
    <property type="entry name" value="Aldehyde Dehydrogenase, Chain A, domain 2"/>
    <property type="match status" value="1"/>
</dbReference>
<dbReference type="EMBL" id="AGCU01032979">
    <property type="status" value="NOT_ANNOTATED_CDS"/>
    <property type="molecule type" value="Genomic_DNA"/>
</dbReference>
<evidence type="ECO:0000256" key="7">
    <source>
        <dbReference type="ARBA" id="ARBA00022475"/>
    </source>
</evidence>
<evidence type="ECO:0000256" key="13">
    <source>
        <dbReference type="ARBA" id="ARBA00023002"/>
    </source>
</evidence>
<dbReference type="InterPro" id="IPR016163">
    <property type="entry name" value="Ald_DH_C"/>
</dbReference>
<evidence type="ECO:0000256" key="11">
    <source>
        <dbReference type="ARBA" id="ARBA00022946"/>
    </source>
</evidence>
<evidence type="ECO:0000256" key="19">
    <source>
        <dbReference type="ARBA" id="ARBA00023136"/>
    </source>
</evidence>
<evidence type="ECO:0000256" key="21">
    <source>
        <dbReference type="ARBA" id="ARBA00023180"/>
    </source>
</evidence>
<keyword evidence="22" id="KW-0807">Transducer</keyword>
<evidence type="ECO:0000256" key="5">
    <source>
        <dbReference type="ARBA" id="ARBA00012884"/>
    </source>
</evidence>
<dbReference type="EMBL" id="AGCU01032982">
    <property type="status" value="NOT_ANNOTATED_CDS"/>
    <property type="molecule type" value="Genomic_DNA"/>
</dbReference>
<dbReference type="FunFam" id="3.40.50.2300:FF:000016">
    <property type="entry name" value="Taste 1 receptor member 2"/>
    <property type="match status" value="1"/>
</dbReference>
<accession>K7FFD9</accession>
<keyword evidence="13 27" id="KW-0560">Oxidoreductase</keyword>
<dbReference type="InterPro" id="IPR001828">
    <property type="entry name" value="ANF_lig-bd_rcpt"/>
</dbReference>
<evidence type="ECO:0000256" key="22">
    <source>
        <dbReference type="ARBA" id="ARBA00023224"/>
    </source>
</evidence>
<evidence type="ECO:0000256" key="20">
    <source>
        <dbReference type="ARBA" id="ARBA00023170"/>
    </source>
</evidence>
<keyword evidence="14" id="KW-0520">NAD</keyword>
<dbReference type="SUPFAM" id="SSF53822">
    <property type="entry name" value="Periplasmic binding protein-like I"/>
    <property type="match status" value="1"/>
</dbReference>
<evidence type="ECO:0000256" key="28">
    <source>
        <dbReference type="SAM" id="Coils"/>
    </source>
</evidence>
<evidence type="ECO:0000256" key="3">
    <source>
        <dbReference type="ARBA" id="ARBA00004786"/>
    </source>
</evidence>
<dbReference type="CDD" id="cd07123">
    <property type="entry name" value="ALDH_F4-17_P5CDH"/>
    <property type="match status" value="1"/>
</dbReference>
<dbReference type="InterPro" id="IPR016161">
    <property type="entry name" value="Ald_DH/histidinol_DH"/>
</dbReference>
<dbReference type="InterPro" id="IPR029510">
    <property type="entry name" value="Ald_DH_CS_GLU"/>
</dbReference>
<evidence type="ECO:0000313" key="31">
    <source>
        <dbReference type="Ensembl" id="ENSPSIP00000006749.1"/>
    </source>
</evidence>
<dbReference type="GO" id="GO:0005886">
    <property type="term" value="C:plasma membrane"/>
    <property type="evidence" value="ECO:0007669"/>
    <property type="project" value="UniProtKB-SubCell"/>
</dbReference>
<keyword evidence="10" id="KW-0403">Intermediate filament</keyword>
<name>K7FFD9_PELSI</name>
<keyword evidence="7" id="KW-1003">Cell membrane</keyword>
<evidence type="ECO:0000256" key="6">
    <source>
        <dbReference type="ARBA" id="ARBA00014421"/>
    </source>
</evidence>
<dbReference type="GO" id="GO:0004930">
    <property type="term" value="F:G protein-coupled receptor activity"/>
    <property type="evidence" value="ECO:0007669"/>
    <property type="project" value="UniProtKB-KW"/>
</dbReference>
<dbReference type="EC" id="1.2.1.88" evidence="5"/>
<dbReference type="Pfam" id="PF00171">
    <property type="entry name" value="Aldedh"/>
    <property type="match status" value="1"/>
</dbReference>
<keyword evidence="11" id="KW-0809">Transit peptide</keyword>
<feature type="domain" description="IF rod" evidence="30">
    <location>
        <begin position="1"/>
        <end position="266"/>
    </location>
</feature>
<dbReference type="PROSITE" id="PS00687">
    <property type="entry name" value="ALDEHYDE_DEHYDR_GLU"/>
    <property type="match status" value="1"/>
</dbReference>
<reference evidence="31" key="4">
    <citation type="submission" date="2025-09" db="UniProtKB">
        <authorList>
            <consortium name="Ensembl"/>
        </authorList>
    </citation>
    <scope>IDENTIFICATION</scope>
</reference>
<evidence type="ECO:0000256" key="16">
    <source>
        <dbReference type="ARBA" id="ARBA00023054"/>
    </source>
</evidence>
<feature type="region of interest" description="Disordered" evidence="29">
    <location>
        <begin position="260"/>
        <end position="287"/>
    </location>
</feature>
<evidence type="ECO:0000256" key="17">
    <source>
        <dbReference type="ARBA" id="ARBA00023062"/>
    </source>
</evidence>
<evidence type="ECO:0000256" key="29">
    <source>
        <dbReference type="SAM" id="MobiDB-lite"/>
    </source>
</evidence>
<dbReference type="InterPro" id="IPR005931">
    <property type="entry name" value="P5CDH/ALDH4A1"/>
</dbReference>
<keyword evidence="12" id="KW-1133">Transmembrane helix</keyword>
<dbReference type="EMBL" id="AGCU01032983">
    <property type="status" value="NOT_ANNOTATED_CDS"/>
    <property type="molecule type" value="Genomic_DNA"/>
</dbReference>
<feature type="coiled-coil region" evidence="28">
    <location>
        <begin position="11"/>
        <end position="45"/>
    </location>
</feature>
<dbReference type="FunFam" id="3.40.309.10:FF:000005">
    <property type="entry name" value="1-pyrroline-5-carboxylate dehydrogenase 1"/>
    <property type="match status" value="1"/>
</dbReference>
<keyword evidence="15" id="KW-0297">G-protein coupled receptor</keyword>
<keyword evidence="17" id="KW-0642">Proline metabolism</keyword>
<dbReference type="EMBL" id="AGCU01032981">
    <property type="status" value="NOT_ANNOTATED_CDS"/>
    <property type="molecule type" value="Genomic_DNA"/>
</dbReference>
<evidence type="ECO:0000256" key="1">
    <source>
        <dbReference type="ARBA" id="ARBA00004305"/>
    </source>
</evidence>
<evidence type="ECO:0000256" key="4">
    <source>
        <dbReference type="ARBA" id="ARBA00009986"/>
    </source>
</evidence>
<dbReference type="InterPro" id="IPR015590">
    <property type="entry name" value="Aldehyde_DH_dom"/>
</dbReference>
<gene>
    <name evidence="31" type="primary">ALDH4A1</name>
</gene>
<evidence type="ECO:0000256" key="9">
    <source>
        <dbReference type="ARBA" id="ARBA00022729"/>
    </source>
</evidence>
<comment type="catalytic activity">
    <reaction evidence="25">
        <text>L-glutamate 5-semialdehyde + NAD(+) + H2O = L-glutamate + NADH + 2 H(+)</text>
        <dbReference type="Rhea" id="RHEA:30235"/>
        <dbReference type="ChEBI" id="CHEBI:15377"/>
        <dbReference type="ChEBI" id="CHEBI:15378"/>
        <dbReference type="ChEBI" id="CHEBI:29985"/>
        <dbReference type="ChEBI" id="CHEBI:57540"/>
        <dbReference type="ChEBI" id="CHEBI:57945"/>
        <dbReference type="ChEBI" id="CHEBI:58066"/>
        <dbReference type="EC" id="1.2.1.88"/>
    </reaction>
</comment>
<keyword evidence="9" id="KW-0732">Signal</keyword>
<keyword evidence="8" id="KW-0812">Transmembrane</keyword>
<dbReference type="PANTHER" id="PTHR14516">
    <property type="entry name" value="1-PYRROLINE-5-CARBOXYLATE DEHYDROGENASE FAMILY MEMBER"/>
    <property type="match status" value="1"/>
</dbReference>
<dbReference type="SUPFAM" id="SSF64593">
    <property type="entry name" value="Intermediate filament protein, coiled coil region"/>
    <property type="match status" value="1"/>
</dbReference>
<dbReference type="Pfam" id="PF01094">
    <property type="entry name" value="ANF_receptor"/>
    <property type="match status" value="1"/>
</dbReference>
<dbReference type="GO" id="GO:0005882">
    <property type="term" value="C:intermediate filament"/>
    <property type="evidence" value="ECO:0007669"/>
    <property type="project" value="UniProtKB-KW"/>
</dbReference>
<dbReference type="PANTHER" id="PTHR14516:SF3">
    <property type="entry name" value="DELTA-1-PYRROLINE-5-CARBOXYLATE DEHYDROGENASE, MITOCHONDRIAL"/>
    <property type="match status" value="1"/>
</dbReference>
<dbReference type="Gene3D" id="1.20.5.170">
    <property type="match status" value="1"/>
</dbReference>
<evidence type="ECO:0000313" key="32">
    <source>
        <dbReference type="Proteomes" id="UP000007267"/>
    </source>
</evidence>
<keyword evidence="19" id="KW-0472">Membrane</keyword>
<comment type="subcellular location">
    <subcellularLocation>
        <location evidence="2">Cell membrane</location>
        <topology evidence="2">Multi-pass membrane protein</topology>
    </subcellularLocation>
    <subcellularLocation>
        <location evidence="1">Mitochondrion matrix</location>
    </subcellularLocation>
</comment>
<dbReference type="InterPro" id="IPR028082">
    <property type="entry name" value="Peripla_BP_I"/>
</dbReference>
<dbReference type="Ensembl" id="ENSPSIT00000006787.1">
    <property type="protein sequence ID" value="ENSPSIP00000006749.1"/>
    <property type="gene ID" value="ENSPSIG00000006074.1"/>
</dbReference>
<proteinExistence type="inferred from homology"/>
<dbReference type="GO" id="GO:0010133">
    <property type="term" value="P:L-proline catabolic process to L-glutamate"/>
    <property type="evidence" value="ECO:0007669"/>
    <property type="project" value="UniProtKB-UniPathway"/>
</dbReference>
<dbReference type="Proteomes" id="UP000007267">
    <property type="component" value="Unassembled WGS sequence"/>
</dbReference>
<dbReference type="UniPathway" id="UPA00261">
    <property type="reaction ID" value="UER00374"/>
</dbReference>
<evidence type="ECO:0000256" key="25">
    <source>
        <dbReference type="ARBA" id="ARBA00048142"/>
    </source>
</evidence>
<dbReference type="PROSITE" id="PS00070">
    <property type="entry name" value="ALDEHYDE_DEHYDR_CYS"/>
    <property type="match status" value="1"/>
</dbReference>
<dbReference type="eggNOG" id="KOG1056">
    <property type="taxonomic scope" value="Eukaryota"/>
</dbReference>
<comment type="similarity">
    <text evidence="4 27">Belongs to the aldehyde dehydrogenase family.</text>
</comment>
<dbReference type="PROSITE" id="PS51842">
    <property type="entry name" value="IF_ROD_2"/>
    <property type="match status" value="1"/>
</dbReference>
<evidence type="ECO:0000256" key="12">
    <source>
        <dbReference type="ARBA" id="ARBA00022989"/>
    </source>
</evidence>
<dbReference type="InterPro" id="IPR016160">
    <property type="entry name" value="Ald_DH_CS_CYS"/>
</dbReference>
<reference evidence="31" key="3">
    <citation type="submission" date="2025-08" db="UniProtKB">
        <authorList>
            <consortium name="Ensembl"/>
        </authorList>
    </citation>
    <scope>IDENTIFICATION</scope>
</reference>
<evidence type="ECO:0000256" key="15">
    <source>
        <dbReference type="ARBA" id="ARBA00023040"/>
    </source>
</evidence>
<evidence type="ECO:0000256" key="24">
    <source>
        <dbReference type="ARBA" id="ARBA00032259"/>
    </source>
</evidence>
<feature type="compositionally biased region" description="Low complexity" evidence="29">
    <location>
        <begin position="264"/>
        <end position="278"/>
    </location>
</feature>
<dbReference type="GO" id="GO:0003842">
    <property type="term" value="F:L-glutamate gamma-semialdehyde dehydrogenase activity"/>
    <property type="evidence" value="ECO:0007669"/>
    <property type="project" value="UniProtKB-EC"/>
</dbReference>
<keyword evidence="18" id="KW-0496">Mitochondrion</keyword>
<dbReference type="SUPFAM" id="SSF53720">
    <property type="entry name" value="ALDH-like"/>
    <property type="match status" value="1"/>
</dbReference>
<keyword evidence="16 28" id="KW-0175">Coiled coil</keyword>
<dbReference type="EMBL" id="AGCU01032980">
    <property type="status" value="NOT_ANNOTATED_CDS"/>
    <property type="molecule type" value="Genomic_DNA"/>
</dbReference>
<keyword evidence="20" id="KW-0675">Receptor</keyword>
<evidence type="ECO:0000256" key="2">
    <source>
        <dbReference type="ARBA" id="ARBA00004651"/>
    </source>
</evidence>
<keyword evidence="32" id="KW-1185">Reference proteome</keyword>
<evidence type="ECO:0000256" key="26">
    <source>
        <dbReference type="PROSITE-ProRule" id="PRU10007"/>
    </source>
</evidence>
<evidence type="ECO:0000256" key="23">
    <source>
        <dbReference type="ARBA" id="ARBA00029864"/>
    </source>
</evidence>
<dbReference type="Gene3D" id="3.40.50.2300">
    <property type="match status" value="2"/>
</dbReference>
<dbReference type="STRING" id="13735.ENSPSIP00000006749"/>
<evidence type="ECO:0000256" key="18">
    <source>
        <dbReference type="ARBA" id="ARBA00023128"/>
    </source>
</evidence>
<dbReference type="NCBIfam" id="TIGR01236">
    <property type="entry name" value="D1pyr5carbox1"/>
    <property type="match status" value="1"/>
</dbReference>
<dbReference type="GeneTree" id="ENSGT00560000077335"/>